<dbReference type="GO" id="GO:0005886">
    <property type="term" value="C:plasma membrane"/>
    <property type="evidence" value="ECO:0007669"/>
    <property type="project" value="UniProtKB-SubCell"/>
</dbReference>
<evidence type="ECO:0000256" key="3">
    <source>
        <dbReference type="ARBA" id="ARBA00022475"/>
    </source>
</evidence>
<evidence type="ECO:0000313" key="9">
    <source>
        <dbReference type="EMBL" id="MTV83230.1"/>
    </source>
</evidence>
<dbReference type="InterPro" id="IPR018076">
    <property type="entry name" value="T2SS_GspF_dom"/>
</dbReference>
<evidence type="ECO:0000256" key="5">
    <source>
        <dbReference type="ARBA" id="ARBA00022989"/>
    </source>
</evidence>
<comment type="subcellular location">
    <subcellularLocation>
        <location evidence="1">Cell membrane</location>
        <topology evidence="1">Multi-pass membrane protein</topology>
    </subcellularLocation>
</comment>
<evidence type="ECO:0000256" key="2">
    <source>
        <dbReference type="ARBA" id="ARBA00005745"/>
    </source>
</evidence>
<name>A0A7X2XY59_9LACO</name>
<dbReference type="PANTHER" id="PTHR30012">
    <property type="entry name" value="GENERAL SECRETION PATHWAY PROTEIN"/>
    <property type="match status" value="1"/>
</dbReference>
<comment type="similarity">
    <text evidence="2">Belongs to the GSP F family.</text>
</comment>
<evidence type="ECO:0000256" key="7">
    <source>
        <dbReference type="SAM" id="Phobius"/>
    </source>
</evidence>
<sequence length="344" mass="38773">MLSKGVKSQAQRTTASKTVKPWSISVQANIFRVVSDLLGVGFSVRHALQFCEVLFKQQTKDLNLINAQLQAGLSVSSAFEPYVDDQIGLQLQLAEEHGQLTQSLGQISRLLQTAHQRHHKIKRLLQYPLMLMVILGFIMTGMKLVIMPQIQALADTPSSQSHHWWWLVIIVPLLLIGTFLYQGIKQQPILNRVEQTTRIPILGPIVKAYYGYYFLAAITIMFEGGLGIQEILMTLRRAKSTTLLYQLGGQLETALAAGQPLPDVLRQYRFMPRELQTLFQSGKSQTALVQELTALTELYYQRLTNRLETMMTWIQPLSFVVIGSTIIAAYTSLFLPLYHTIGGL</sequence>
<feature type="transmembrane region" description="Helical" evidence="7">
    <location>
        <begin position="316"/>
        <end position="338"/>
    </location>
</feature>
<dbReference type="AlphaFoldDB" id="A0A7X2XY59"/>
<dbReference type="RefSeq" id="WP_155432490.1">
    <property type="nucleotide sequence ID" value="NZ_WNJO01000021.1"/>
</dbReference>
<dbReference type="Gene3D" id="1.20.81.30">
    <property type="entry name" value="Type II secretion system (T2SS), domain F"/>
    <property type="match status" value="2"/>
</dbReference>
<feature type="domain" description="Type II secretion system protein GspF" evidence="8">
    <location>
        <begin position="214"/>
        <end position="336"/>
    </location>
</feature>
<organism evidence="9 10">
    <name type="scientific">Secundilactobacillus folii</name>
    <dbReference type="NCBI Taxonomy" id="2678357"/>
    <lineage>
        <taxon>Bacteria</taxon>
        <taxon>Bacillati</taxon>
        <taxon>Bacillota</taxon>
        <taxon>Bacilli</taxon>
        <taxon>Lactobacillales</taxon>
        <taxon>Lactobacillaceae</taxon>
        <taxon>Secundilactobacillus</taxon>
    </lineage>
</organism>
<accession>A0A7X2XY59</accession>
<dbReference type="InterPro" id="IPR003004">
    <property type="entry name" value="GspF/PilC"/>
</dbReference>
<evidence type="ECO:0000259" key="8">
    <source>
        <dbReference type="Pfam" id="PF00482"/>
    </source>
</evidence>
<evidence type="ECO:0000313" key="10">
    <source>
        <dbReference type="Proteomes" id="UP000466388"/>
    </source>
</evidence>
<keyword evidence="3" id="KW-1003">Cell membrane</keyword>
<reference evidence="9 10" key="1">
    <citation type="submission" date="2019-11" db="EMBL/GenBank/DDBJ databases">
        <title>Lactobacillus sp. nov. CRM56-3, isolated from fermented tea leaves.</title>
        <authorList>
            <person name="Phuengjayaem S."/>
            <person name="Tanasupawat S."/>
        </authorList>
    </citation>
    <scope>NUCLEOTIDE SEQUENCE [LARGE SCALE GENOMIC DNA]</scope>
    <source>
        <strain evidence="9 10">CRM56-3</strain>
    </source>
</reference>
<dbReference type="Proteomes" id="UP000466388">
    <property type="component" value="Unassembled WGS sequence"/>
</dbReference>
<protein>
    <recommendedName>
        <fullName evidence="8">Type II secretion system protein GspF domain-containing protein</fullName>
    </recommendedName>
</protein>
<dbReference type="PANTHER" id="PTHR30012:SF0">
    <property type="entry name" value="TYPE II SECRETION SYSTEM PROTEIN F-RELATED"/>
    <property type="match status" value="1"/>
</dbReference>
<evidence type="ECO:0000256" key="1">
    <source>
        <dbReference type="ARBA" id="ARBA00004651"/>
    </source>
</evidence>
<keyword evidence="4 7" id="KW-0812">Transmembrane</keyword>
<evidence type="ECO:0000256" key="4">
    <source>
        <dbReference type="ARBA" id="ARBA00022692"/>
    </source>
</evidence>
<dbReference type="Pfam" id="PF00482">
    <property type="entry name" value="T2SSF"/>
    <property type="match status" value="2"/>
</dbReference>
<keyword evidence="5 7" id="KW-1133">Transmembrane helix</keyword>
<evidence type="ECO:0000256" key="6">
    <source>
        <dbReference type="ARBA" id="ARBA00023136"/>
    </source>
</evidence>
<feature type="transmembrane region" description="Helical" evidence="7">
    <location>
        <begin position="164"/>
        <end position="184"/>
    </location>
</feature>
<feature type="transmembrane region" description="Helical" evidence="7">
    <location>
        <begin position="124"/>
        <end position="144"/>
    </location>
</feature>
<gene>
    <name evidence="9" type="ORF">GM612_11430</name>
</gene>
<feature type="domain" description="Type II secretion system protein GspF" evidence="8">
    <location>
        <begin position="31"/>
        <end position="148"/>
    </location>
</feature>
<keyword evidence="10" id="KW-1185">Reference proteome</keyword>
<proteinExistence type="inferred from homology"/>
<keyword evidence="6 7" id="KW-0472">Membrane</keyword>
<comment type="caution">
    <text evidence="9">The sequence shown here is derived from an EMBL/GenBank/DDBJ whole genome shotgun (WGS) entry which is preliminary data.</text>
</comment>
<dbReference type="InterPro" id="IPR042094">
    <property type="entry name" value="T2SS_GspF_sf"/>
</dbReference>
<dbReference type="EMBL" id="WNJO01000021">
    <property type="protein sequence ID" value="MTV83230.1"/>
    <property type="molecule type" value="Genomic_DNA"/>
</dbReference>